<feature type="chain" id="PRO_5045513741" evidence="6">
    <location>
        <begin position="21"/>
        <end position="480"/>
    </location>
</feature>
<keyword evidence="4" id="KW-0472">Membrane</keyword>
<keyword evidence="10" id="KW-1185">Reference proteome</keyword>
<dbReference type="InterPro" id="IPR012944">
    <property type="entry name" value="SusD_RagB_dom"/>
</dbReference>
<comment type="caution">
    <text evidence="9">The sequence shown here is derived from an EMBL/GenBank/DDBJ whole genome shotgun (WGS) entry which is preliminary data.</text>
</comment>
<evidence type="ECO:0000256" key="1">
    <source>
        <dbReference type="ARBA" id="ARBA00004442"/>
    </source>
</evidence>
<keyword evidence="5" id="KW-0998">Cell outer membrane</keyword>
<comment type="subcellular location">
    <subcellularLocation>
        <location evidence="1">Cell outer membrane</location>
    </subcellularLocation>
</comment>
<evidence type="ECO:0000313" key="9">
    <source>
        <dbReference type="EMBL" id="GGM88544.1"/>
    </source>
</evidence>
<comment type="similarity">
    <text evidence="2">Belongs to the SusD family.</text>
</comment>
<feature type="domain" description="RagB/SusD" evidence="7">
    <location>
        <begin position="294"/>
        <end position="480"/>
    </location>
</feature>
<organism evidence="9 10">
    <name type="scientific">Dyadobacter beijingensis</name>
    <dbReference type="NCBI Taxonomy" id="365489"/>
    <lineage>
        <taxon>Bacteria</taxon>
        <taxon>Pseudomonadati</taxon>
        <taxon>Bacteroidota</taxon>
        <taxon>Cytophagia</taxon>
        <taxon>Cytophagales</taxon>
        <taxon>Spirosomataceae</taxon>
        <taxon>Dyadobacter</taxon>
    </lineage>
</organism>
<evidence type="ECO:0000256" key="4">
    <source>
        <dbReference type="ARBA" id="ARBA00023136"/>
    </source>
</evidence>
<dbReference type="Gene3D" id="1.25.40.390">
    <property type="match status" value="1"/>
</dbReference>
<dbReference type="InterPro" id="IPR011990">
    <property type="entry name" value="TPR-like_helical_dom_sf"/>
</dbReference>
<evidence type="ECO:0000256" key="2">
    <source>
        <dbReference type="ARBA" id="ARBA00006275"/>
    </source>
</evidence>
<evidence type="ECO:0000259" key="8">
    <source>
        <dbReference type="Pfam" id="PF14322"/>
    </source>
</evidence>
<dbReference type="PROSITE" id="PS51257">
    <property type="entry name" value="PROKAR_LIPOPROTEIN"/>
    <property type="match status" value="1"/>
</dbReference>
<protein>
    <submittedName>
        <fullName evidence="9">Membrane protein</fullName>
    </submittedName>
</protein>
<accession>A0ABQ2HQB1</accession>
<dbReference type="Pfam" id="PF14322">
    <property type="entry name" value="SusD-like_3"/>
    <property type="match status" value="1"/>
</dbReference>
<evidence type="ECO:0000256" key="6">
    <source>
        <dbReference type="SAM" id="SignalP"/>
    </source>
</evidence>
<keyword evidence="3 6" id="KW-0732">Signal</keyword>
<gene>
    <name evidence="9" type="ORF">GCM10010967_21510</name>
</gene>
<feature type="domain" description="SusD-like N-terminal" evidence="8">
    <location>
        <begin position="43"/>
        <end position="218"/>
    </location>
</feature>
<dbReference type="CDD" id="cd08977">
    <property type="entry name" value="SusD"/>
    <property type="match status" value="1"/>
</dbReference>
<name>A0ABQ2HQB1_9BACT</name>
<feature type="signal peptide" evidence="6">
    <location>
        <begin position="1"/>
        <end position="20"/>
    </location>
</feature>
<dbReference type="RefSeq" id="WP_019943904.1">
    <property type="nucleotide sequence ID" value="NZ_BMLI01000001.1"/>
</dbReference>
<reference evidence="10" key="1">
    <citation type="journal article" date="2019" name="Int. J. Syst. Evol. Microbiol.">
        <title>The Global Catalogue of Microorganisms (GCM) 10K type strain sequencing project: providing services to taxonomists for standard genome sequencing and annotation.</title>
        <authorList>
            <consortium name="The Broad Institute Genomics Platform"/>
            <consortium name="The Broad Institute Genome Sequencing Center for Infectious Disease"/>
            <person name="Wu L."/>
            <person name="Ma J."/>
        </authorList>
    </citation>
    <scope>NUCLEOTIDE SEQUENCE [LARGE SCALE GENOMIC DNA]</scope>
    <source>
        <strain evidence="10">CGMCC 1.6375</strain>
    </source>
</reference>
<dbReference type="SUPFAM" id="SSF48452">
    <property type="entry name" value="TPR-like"/>
    <property type="match status" value="1"/>
</dbReference>
<dbReference type="EMBL" id="BMLI01000001">
    <property type="protein sequence ID" value="GGM88544.1"/>
    <property type="molecule type" value="Genomic_DNA"/>
</dbReference>
<evidence type="ECO:0000313" key="10">
    <source>
        <dbReference type="Proteomes" id="UP000632339"/>
    </source>
</evidence>
<proteinExistence type="inferred from homology"/>
<evidence type="ECO:0000256" key="5">
    <source>
        <dbReference type="ARBA" id="ARBA00023237"/>
    </source>
</evidence>
<evidence type="ECO:0000256" key="3">
    <source>
        <dbReference type="ARBA" id="ARBA00022729"/>
    </source>
</evidence>
<sequence>MKKIYVMAGWLFLMAATSCNDDLLESTPYGQVTSQQFWRNGDDVVAATNAIYAPLLNEDGFAHTEYTFDNCSDDMNRAGDHSDETSLEMFTFDAANSHILATWSTKYEVISRANAVLINAPKVTMDDALRNRSMGEAYFLRGFVYWRLSLIYGEVPIILEADALNNNYNKAKSTLAEVRAQAEADFTKAASLLPVSYDAGEAGRVTQGSANGFLAKLYVYQENWAKAIEAGQKVIGNAAYKLAGNYDDNFQLTTENNPEILFSLQYETGWTTDNSPTFYHTPQVFGGWGFHEPIDDLVKEFEKGDPRRAYSIYSPGDKVERGSAGSTTFTADMTRVTGYSFRKYTSFTDGGDMSQSLNAPFLRTADVYLLVAEAKIRSSQSGDTELNAVRKRAGLAAKSGAKMTDIMHERRVELAGENERHQDLMRWDKAGLIDISAHYKIARGPFKPSRNFIKPKHYYFPLPQREVDLSNGTLKQNANY</sequence>
<dbReference type="Proteomes" id="UP000632339">
    <property type="component" value="Unassembled WGS sequence"/>
</dbReference>
<dbReference type="InterPro" id="IPR033985">
    <property type="entry name" value="SusD-like_N"/>
</dbReference>
<dbReference type="Pfam" id="PF07980">
    <property type="entry name" value="SusD_RagB"/>
    <property type="match status" value="1"/>
</dbReference>
<evidence type="ECO:0000259" key="7">
    <source>
        <dbReference type="Pfam" id="PF07980"/>
    </source>
</evidence>